<comment type="caution">
    <text evidence="10">Lacks conserved residue(s) required for the propagation of feature annotation.</text>
</comment>
<dbReference type="STRING" id="1495769.CEM_365"/>
<dbReference type="Gene3D" id="3.40.640.10">
    <property type="entry name" value="Type I PLP-dependent aspartate aminotransferase-like (Major domain)"/>
    <property type="match status" value="1"/>
</dbReference>
<evidence type="ECO:0000313" key="14">
    <source>
        <dbReference type="Proteomes" id="UP000032420"/>
    </source>
</evidence>
<dbReference type="GO" id="GO:0019264">
    <property type="term" value="P:glycine biosynthetic process from serine"/>
    <property type="evidence" value="ECO:0007669"/>
    <property type="project" value="UniProtKB-UniRule"/>
</dbReference>
<dbReference type="CDD" id="cd00378">
    <property type="entry name" value="SHMT"/>
    <property type="match status" value="1"/>
</dbReference>
<dbReference type="GO" id="GO:0008168">
    <property type="term" value="F:methyltransferase activity"/>
    <property type="evidence" value="ECO:0007669"/>
    <property type="project" value="UniProtKB-KW"/>
</dbReference>
<dbReference type="InterPro" id="IPR019798">
    <property type="entry name" value="Ser_HO-MeTrfase_PLP_BS"/>
</dbReference>
<dbReference type="EMBL" id="LM655252">
    <property type="protein sequence ID" value="CDZ16605.1"/>
    <property type="molecule type" value="Genomic_DNA"/>
</dbReference>
<feature type="domain" description="Serine hydroxymethyltransferase-like" evidence="12">
    <location>
        <begin position="9"/>
        <end position="384"/>
    </location>
</feature>
<dbReference type="PIRSF" id="PIRSF000412">
    <property type="entry name" value="SHMT"/>
    <property type="match status" value="1"/>
</dbReference>
<keyword evidence="5 10" id="KW-0963">Cytoplasm</keyword>
<dbReference type="HOGENOM" id="CLU_022477_2_1_6"/>
<feature type="binding site" evidence="10">
    <location>
        <position position="119"/>
    </location>
    <ligand>
        <name>(6S)-5,6,7,8-tetrahydrofolate</name>
        <dbReference type="ChEBI" id="CHEBI:57453"/>
    </ligand>
</feature>
<dbReference type="GO" id="GO:0004372">
    <property type="term" value="F:glycine hydroxymethyltransferase activity"/>
    <property type="evidence" value="ECO:0007669"/>
    <property type="project" value="UniProtKB-UniRule"/>
</dbReference>
<evidence type="ECO:0000256" key="7">
    <source>
        <dbReference type="ARBA" id="ARBA00022605"/>
    </source>
</evidence>
<dbReference type="Gene3D" id="3.90.1150.10">
    <property type="entry name" value="Aspartate Aminotransferase, domain 1"/>
    <property type="match status" value="1"/>
</dbReference>
<dbReference type="KEGG" id="eme:CEM_365"/>
<comment type="pathway">
    <text evidence="10">Amino-acid biosynthesis; glycine biosynthesis; glycine from L-serine: step 1/1.</text>
</comment>
<evidence type="ECO:0000256" key="6">
    <source>
        <dbReference type="ARBA" id="ARBA00022563"/>
    </source>
</evidence>
<evidence type="ECO:0000256" key="4">
    <source>
        <dbReference type="ARBA" id="ARBA00011738"/>
    </source>
</evidence>
<feature type="binding site" evidence="10">
    <location>
        <begin position="123"/>
        <end position="125"/>
    </location>
    <ligand>
        <name>(6S)-5,6,7,8-tetrahydrofolate</name>
        <dbReference type="ChEBI" id="CHEBI:57453"/>
    </ligand>
</feature>
<protein>
    <recommendedName>
        <fullName evidence="10">Serine hydroxymethyltransferase</fullName>
        <shortName evidence="10">SHMT</shortName>
        <shortName evidence="10">Serine methylase</shortName>
        <ecNumber evidence="10">2.1.2.1</ecNumber>
    </recommendedName>
</protein>
<evidence type="ECO:0000256" key="9">
    <source>
        <dbReference type="ARBA" id="ARBA00022898"/>
    </source>
</evidence>
<sequence>MRNRSIYGYDNVLLSFINKEIQRQEDHLDLIASENYTSTRIMELQGSPLTNKYAEGYPLNRYYGGCEFIDDIENISITRVCKLFNCNYANIQPHSGSQANFAVLQALLQPKDIILGMSLNAGGHLTHGAKPNFSSKIYTSIQYGLNINGFIDYDNIFFLTIKKKPKMIIAGFSAYSQIVDWSIIREIADSVNAYLFVDMAHIAGLVATNLYPSPLPYAHVVTTTTHKTLRGPRGGIILSSCNDSLIYKKLDSAVFPGQQGGPLMHIIAAKAICFKEALEPNFKIYQQKVINNAAIMTYILINRGYDIISGGTKNHLFLISLIKNNITGKLAEISLSRANIIVNKNLIINDMFSPKITSGLRIGTSSITTRGFKEKHCKIIANWICDILDNIKNCKNNKILYKISLKIKNICKNMPVYKNK</sequence>
<dbReference type="InterPro" id="IPR015421">
    <property type="entry name" value="PyrdxlP-dep_Trfase_major"/>
</dbReference>
<comment type="catalytic activity">
    <reaction evidence="10">
        <text>(6R)-5,10-methylene-5,6,7,8-tetrahydrofolate + glycine + H2O = (6S)-5,6,7,8-tetrahydrofolate + L-serine</text>
        <dbReference type="Rhea" id="RHEA:15481"/>
        <dbReference type="ChEBI" id="CHEBI:15377"/>
        <dbReference type="ChEBI" id="CHEBI:15636"/>
        <dbReference type="ChEBI" id="CHEBI:33384"/>
        <dbReference type="ChEBI" id="CHEBI:57305"/>
        <dbReference type="ChEBI" id="CHEBI:57453"/>
        <dbReference type="EC" id="2.1.2.1"/>
    </reaction>
</comment>
<dbReference type="Pfam" id="PF00464">
    <property type="entry name" value="SHMT"/>
    <property type="match status" value="1"/>
</dbReference>
<keyword evidence="14" id="KW-1185">Reference proteome</keyword>
<evidence type="ECO:0000313" key="13">
    <source>
        <dbReference type="EMBL" id="CDZ16605.1"/>
    </source>
</evidence>
<name>A0A078KI75_9GAMM</name>
<dbReference type="InterPro" id="IPR001085">
    <property type="entry name" value="Ser_HO-MeTrfase"/>
</dbReference>
<evidence type="ECO:0000256" key="5">
    <source>
        <dbReference type="ARBA" id="ARBA00022490"/>
    </source>
</evidence>
<dbReference type="AlphaFoldDB" id="A0A078KI75"/>
<evidence type="ECO:0000256" key="10">
    <source>
        <dbReference type="HAMAP-Rule" id="MF_00051"/>
    </source>
</evidence>
<comment type="pathway">
    <text evidence="10">One-carbon metabolism; tetrahydrofolate interconversion.</text>
</comment>
<dbReference type="InterPro" id="IPR015422">
    <property type="entry name" value="PyrdxlP-dep_Trfase_small"/>
</dbReference>
<feature type="modified residue" description="N6-(pyridoxal phosphate)lysine" evidence="10 11">
    <location>
        <position position="227"/>
    </location>
</feature>
<dbReference type="PATRIC" id="fig|1495769.3.peg.326"/>
<evidence type="ECO:0000256" key="11">
    <source>
        <dbReference type="PIRSR" id="PIRSR000412-50"/>
    </source>
</evidence>
<organism evidence="13 14">
    <name type="scientific">Candidatus Johnevansia muelleri</name>
    <dbReference type="NCBI Taxonomy" id="1495769"/>
    <lineage>
        <taxon>Bacteria</taxon>
        <taxon>Pseudomonadati</taxon>
        <taxon>Pseudomonadota</taxon>
        <taxon>Gammaproteobacteria</taxon>
        <taxon>Candidatus Johnevansiales</taxon>
        <taxon>Candidatus Johnevansiaceae</taxon>
        <taxon>Candidatus Johnevansia</taxon>
    </lineage>
</organism>
<feature type="site" description="Plays an important role in substrate specificity" evidence="10">
    <location>
        <position position="226"/>
    </location>
</feature>
<comment type="cofactor">
    <cofactor evidence="1 10 11">
        <name>pyridoxal 5'-phosphate</name>
        <dbReference type="ChEBI" id="CHEBI:597326"/>
    </cofactor>
</comment>
<accession>A0A078KI75</accession>
<dbReference type="GO" id="GO:0035999">
    <property type="term" value="P:tetrahydrofolate interconversion"/>
    <property type="evidence" value="ECO:0007669"/>
    <property type="project" value="UniProtKB-UniRule"/>
</dbReference>
<evidence type="ECO:0000256" key="2">
    <source>
        <dbReference type="ARBA" id="ARBA00004496"/>
    </source>
</evidence>
<dbReference type="GO" id="GO:0005829">
    <property type="term" value="C:cytosol"/>
    <property type="evidence" value="ECO:0007669"/>
    <property type="project" value="TreeGrafter"/>
</dbReference>
<dbReference type="SUPFAM" id="SSF53383">
    <property type="entry name" value="PLP-dependent transferases"/>
    <property type="match status" value="1"/>
</dbReference>
<dbReference type="PROSITE" id="PS00096">
    <property type="entry name" value="SHMT"/>
    <property type="match status" value="1"/>
</dbReference>
<dbReference type="Proteomes" id="UP000032420">
    <property type="component" value="Chromosome I"/>
</dbReference>
<evidence type="ECO:0000256" key="3">
    <source>
        <dbReference type="ARBA" id="ARBA00006376"/>
    </source>
</evidence>
<reference evidence="14" key="1">
    <citation type="submission" date="2014-07" db="EMBL/GenBank/DDBJ databases">
        <authorList>
            <person name="Santos-Garcia D."/>
        </authorList>
    </citation>
    <scope>NUCLEOTIDE SEQUENCE [LARGE SCALE GENOMIC DNA]</scope>
</reference>
<keyword evidence="6 10" id="KW-0554">One-carbon metabolism</keyword>
<keyword evidence="8 10" id="KW-0808">Transferase</keyword>
<keyword evidence="13" id="KW-0489">Methyltransferase</keyword>
<dbReference type="GO" id="GO:0030170">
    <property type="term" value="F:pyridoxal phosphate binding"/>
    <property type="evidence" value="ECO:0007669"/>
    <property type="project" value="UniProtKB-UniRule"/>
</dbReference>
<evidence type="ECO:0000256" key="1">
    <source>
        <dbReference type="ARBA" id="ARBA00001933"/>
    </source>
</evidence>
<dbReference type="UniPathway" id="UPA00193"/>
<evidence type="ECO:0000256" key="8">
    <source>
        <dbReference type="ARBA" id="ARBA00022679"/>
    </source>
</evidence>
<dbReference type="PANTHER" id="PTHR11680:SF50">
    <property type="entry name" value="SERINE HYDROXYMETHYLTRANSFERASE"/>
    <property type="match status" value="1"/>
</dbReference>
<dbReference type="InterPro" id="IPR039429">
    <property type="entry name" value="SHMT-like_dom"/>
</dbReference>
<dbReference type="HAMAP" id="MF_00051">
    <property type="entry name" value="SHMT"/>
    <property type="match status" value="1"/>
</dbReference>
<gene>
    <name evidence="10 13" type="primary">glyA</name>
    <name evidence="13" type="ORF">CEM_365</name>
</gene>
<dbReference type="GO" id="GO:0032259">
    <property type="term" value="P:methylation"/>
    <property type="evidence" value="ECO:0007669"/>
    <property type="project" value="UniProtKB-KW"/>
</dbReference>
<comment type="subunit">
    <text evidence="4 10">Homodimer.</text>
</comment>
<dbReference type="NCBIfam" id="NF000586">
    <property type="entry name" value="PRK00011.1"/>
    <property type="match status" value="1"/>
</dbReference>
<keyword evidence="7 10" id="KW-0028">Amino-acid biosynthesis</keyword>
<keyword evidence="9 10" id="KW-0663">Pyridoxal phosphate</keyword>
<evidence type="ECO:0000259" key="12">
    <source>
        <dbReference type="Pfam" id="PF00464"/>
    </source>
</evidence>
<dbReference type="OrthoDB" id="9803846at2"/>
<dbReference type="EC" id="2.1.2.1" evidence="10"/>
<dbReference type="UniPathway" id="UPA00288">
    <property type="reaction ID" value="UER01023"/>
</dbReference>
<proteinExistence type="inferred from homology"/>
<dbReference type="InterPro" id="IPR049943">
    <property type="entry name" value="Ser_HO-MeTrfase-like"/>
</dbReference>
<dbReference type="FunFam" id="3.40.640.10:FF:000001">
    <property type="entry name" value="Serine hydroxymethyltransferase"/>
    <property type="match status" value="1"/>
</dbReference>
<comment type="similarity">
    <text evidence="3 10">Belongs to the SHMT family.</text>
</comment>
<comment type="subcellular location">
    <subcellularLocation>
        <location evidence="2 10">Cytoplasm</location>
    </subcellularLocation>
</comment>
<dbReference type="InterPro" id="IPR015424">
    <property type="entry name" value="PyrdxlP-dep_Trfase"/>
</dbReference>
<dbReference type="PANTHER" id="PTHR11680">
    <property type="entry name" value="SERINE HYDROXYMETHYLTRANSFERASE"/>
    <property type="match status" value="1"/>
</dbReference>
<comment type="function">
    <text evidence="10">Catalyzes the reversible interconversion of serine and glycine with tetrahydrofolate (THF) serving as the one-carbon carrier. This reaction serves as the major source of one-carbon groups required for the biosynthesis of purines, thymidylate, methionine, and other important biomolecules. Also exhibits THF-independent aldolase activity toward beta-hydroxyamino acids, producing glycine and aldehydes, via a retro-aldol mechanism.</text>
</comment>